<comment type="caution">
    <text evidence="3">The sequence shown here is derived from an EMBL/GenBank/DDBJ whole genome shotgun (WGS) entry which is preliminary data.</text>
</comment>
<dbReference type="PANTHER" id="PTHR36102">
    <property type="entry name" value="CHROMOSOME 10, WHOLE GENOME SHOTGUN SEQUENCE"/>
    <property type="match status" value="1"/>
</dbReference>
<reference evidence="3" key="1">
    <citation type="submission" date="2021-03" db="EMBL/GenBank/DDBJ databases">
        <title>Revisited historic fungal species revealed as producer of novel bioactive compounds through whole genome sequencing and comparative genomics.</title>
        <authorList>
            <person name="Vignolle G.A."/>
            <person name="Hochenegger N."/>
            <person name="Mach R.L."/>
            <person name="Mach-Aigner A.R."/>
            <person name="Javad Rahimi M."/>
            <person name="Salim K.A."/>
            <person name="Chan C.M."/>
            <person name="Lim L.B.L."/>
            <person name="Cai F."/>
            <person name="Druzhinina I.S."/>
            <person name="U'Ren J.M."/>
            <person name="Derntl C."/>
        </authorList>
    </citation>
    <scope>NUCLEOTIDE SEQUENCE</scope>
    <source>
        <strain evidence="3">TUCIM 5799</strain>
    </source>
</reference>
<dbReference type="Pfam" id="PF11001">
    <property type="entry name" value="AFUB_07903_YDR124W_hel"/>
    <property type="match status" value="1"/>
</dbReference>
<proteinExistence type="predicted"/>
<dbReference type="AlphaFoldDB" id="A0A9Q0AKW3"/>
<feature type="domain" description="Subtelomeric hrmA-associated cluster protein AFUB-079030/YDR124W-like helical bundle" evidence="2">
    <location>
        <begin position="161"/>
        <end position="307"/>
    </location>
</feature>
<gene>
    <name evidence="3" type="ORF">JX265_007526</name>
</gene>
<sequence>MGQQDRFSRESYAWGWENRMQPVEGSTHQQFVPREGRPLPIHQALREYAGIDATDFFVAAFRPEGVVTFSSPGTLSQEQIDRFFLPKEYQKCRSSSTSVSLNDEPRIPFRRPGQGIEAFDDYSPQKPARKRLRQTSNRLDGKLGEEDIPTAVVTKKRSIEVGNAAQLQEFYELRFRNCQQSACKLIAKAWIKAVEPKKQSTHPYTGKDEKAPGWWPEPWGELRDQKVRHKEPDHLYKKERVHLLCHILRLVMQPNEYQHRDIRKLQLNIAKLEEVTNEALSSWFADSTNPGNRQKKPYLKEIFKVAHQEERFLAGGIDAKTKIHVMSDERVAEGYASDNEDSSPSRIDEDQERKTSSRSMTPSRGSIQNMVPYGNVHGPLDHPDNHMQGSSYVGDMVMRGQHFSQPVMGSDIHTGQHSYSDVGNMPVAAPLNSAGSMPLSEIYTSTHDTGRRPSIPNSHSDFNTPTTPGVYSPWTSGASAPNNTSIYSVPGQHSSAHNSYGQANAPMAQTQSWFDYGDGIPRGHDLGHPNVLRGVGPGAMPHQSGYSDYMHQSGRPGQGPDMKQEAQVLARNILQ</sequence>
<feature type="compositionally biased region" description="Polar residues" evidence="1">
    <location>
        <begin position="455"/>
        <end position="465"/>
    </location>
</feature>
<dbReference type="Proteomes" id="UP000829685">
    <property type="component" value="Unassembled WGS sequence"/>
</dbReference>
<accession>A0A9Q0AKW3</accession>
<name>A0A9Q0AKW3_9PEZI</name>
<feature type="region of interest" description="Disordered" evidence="1">
    <location>
        <begin position="445"/>
        <end position="465"/>
    </location>
</feature>
<evidence type="ECO:0000313" key="3">
    <source>
        <dbReference type="EMBL" id="KAI1866950.1"/>
    </source>
</evidence>
<feature type="compositionally biased region" description="Polar residues" evidence="1">
    <location>
        <begin position="357"/>
        <end position="369"/>
    </location>
</feature>
<evidence type="ECO:0000259" key="2">
    <source>
        <dbReference type="Pfam" id="PF11001"/>
    </source>
</evidence>
<protein>
    <recommendedName>
        <fullName evidence="2">Subtelomeric hrmA-associated cluster protein AFUB-079030/YDR124W-like helical bundle domain-containing protein</fullName>
    </recommendedName>
</protein>
<feature type="compositionally biased region" description="Basic and acidic residues" evidence="1">
    <location>
        <begin position="346"/>
        <end position="355"/>
    </location>
</feature>
<keyword evidence="4" id="KW-1185">Reference proteome</keyword>
<organism evidence="3 4">
    <name type="scientific">Neoarthrinium moseri</name>
    <dbReference type="NCBI Taxonomy" id="1658444"/>
    <lineage>
        <taxon>Eukaryota</taxon>
        <taxon>Fungi</taxon>
        <taxon>Dikarya</taxon>
        <taxon>Ascomycota</taxon>
        <taxon>Pezizomycotina</taxon>
        <taxon>Sordariomycetes</taxon>
        <taxon>Xylariomycetidae</taxon>
        <taxon>Amphisphaeriales</taxon>
        <taxon>Apiosporaceae</taxon>
        <taxon>Neoarthrinium</taxon>
    </lineage>
</organism>
<evidence type="ECO:0000256" key="1">
    <source>
        <dbReference type="SAM" id="MobiDB-lite"/>
    </source>
</evidence>
<dbReference type="InterPro" id="IPR021264">
    <property type="entry name" value="AFUB_079030/YDR124W-like"/>
</dbReference>
<dbReference type="PANTHER" id="PTHR36102:SF1">
    <property type="entry name" value="YDR124W-LIKE HELICAL BUNDLE DOMAIN-CONTAINING PROTEIN"/>
    <property type="match status" value="1"/>
</dbReference>
<feature type="region of interest" description="Disordered" evidence="1">
    <location>
        <begin position="96"/>
        <end position="135"/>
    </location>
</feature>
<dbReference type="EMBL" id="JAFIMR010000019">
    <property type="protein sequence ID" value="KAI1866950.1"/>
    <property type="molecule type" value="Genomic_DNA"/>
</dbReference>
<evidence type="ECO:0000313" key="4">
    <source>
        <dbReference type="Proteomes" id="UP000829685"/>
    </source>
</evidence>
<dbReference type="InterPro" id="IPR047092">
    <property type="entry name" value="AFUB_07903/YDR124W-like_hel"/>
</dbReference>
<feature type="region of interest" description="Disordered" evidence="1">
    <location>
        <begin position="334"/>
        <end position="369"/>
    </location>
</feature>